<evidence type="ECO:0000313" key="5">
    <source>
        <dbReference type="EMBL" id="KAG5591351.1"/>
    </source>
</evidence>
<dbReference type="PANTHER" id="PTHR10288">
    <property type="entry name" value="KH DOMAIN CONTAINING RNA BINDING PROTEIN"/>
    <property type="match status" value="1"/>
</dbReference>
<name>A0A9J5XUT9_SOLCO</name>
<keyword evidence="6" id="KW-1185">Reference proteome</keyword>
<dbReference type="SUPFAM" id="SSF54791">
    <property type="entry name" value="Eukaryotic type KH-domain (KH-domain type I)"/>
    <property type="match status" value="2"/>
</dbReference>
<protein>
    <recommendedName>
        <fullName evidence="4">K Homology domain-containing protein</fullName>
    </recommendedName>
</protein>
<feature type="region of interest" description="Disordered" evidence="3">
    <location>
        <begin position="1"/>
        <end position="53"/>
    </location>
</feature>
<dbReference type="Pfam" id="PF00013">
    <property type="entry name" value="KH_1"/>
    <property type="match status" value="2"/>
</dbReference>
<organism evidence="5 6">
    <name type="scientific">Solanum commersonii</name>
    <name type="common">Commerson's wild potato</name>
    <name type="synonym">Commerson's nightshade</name>
    <dbReference type="NCBI Taxonomy" id="4109"/>
    <lineage>
        <taxon>Eukaryota</taxon>
        <taxon>Viridiplantae</taxon>
        <taxon>Streptophyta</taxon>
        <taxon>Embryophyta</taxon>
        <taxon>Tracheophyta</taxon>
        <taxon>Spermatophyta</taxon>
        <taxon>Magnoliopsida</taxon>
        <taxon>eudicotyledons</taxon>
        <taxon>Gunneridae</taxon>
        <taxon>Pentapetalae</taxon>
        <taxon>asterids</taxon>
        <taxon>lamiids</taxon>
        <taxon>Solanales</taxon>
        <taxon>Solanaceae</taxon>
        <taxon>Solanoideae</taxon>
        <taxon>Solaneae</taxon>
        <taxon>Solanum</taxon>
    </lineage>
</organism>
<feature type="region of interest" description="Disordered" evidence="3">
    <location>
        <begin position="612"/>
        <end position="835"/>
    </location>
</feature>
<accession>A0A9J5XUT9</accession>
<evidence type="ECO:0000256" key="3">
    <source>
        <dbReference type="SAM" id="MobiDB-lite"/>
    </source>
</evidence>
<feature type="domain" description="K Homology" evidence="4">
    <location>
        <begin position="199"/>
        <end position="307"/>
    </location>
</feature>
<dbReference type="GO" id="GO:0003723">
    <property type="term" value="F:RNA binding"/>
    <property type="evidence" value="ECO:0007669"/>
    <property type="project" value="UniProtKB-UniRule"/>
</dbReference>
<feature type="domain" description="K Homology" evidence="4">
    <location>
        <begin position="106"/>
        <end position="179"/>
    </location>
</feature>
<feature type="compositionally biased region" description="Polar residues" evidence="3">
    <location>
        <begin position="808"/>
        <end position="825"/>
    </location>
</feature>
<feature type="compositionally biased region" description="Polar residues" evidence="3">
    <location>
        <begin position="627"/>
        <end position="647"/>
    </location>
</feature>
<evidence type="ECO:0000256" key="1">
    <source>
        <dbReference type="ARBA" id="ARBA00022737"/>
    </source>
</evidence>
<evidence type="ECO:0000313" key="6">
    <source>
        <dbReference type="Proteomes" id="UP000824120"/>
    </source>
</evidence>
<sequence>MAEEDVHYSSEVGTNKRKYEEEKTISRKPTGFSAPISSQSPDASYNTVPPPMDDFQLAKQKAQEIAARLLNTAEPKKARVDNGAGFDSVEHKPFVNPAVTNSYGYPGPSKKIEVPNARVGVIIGRGGETIKYLQLQSGAKIQVTRDMDSDPHSRTRGVELVGTPEQIAKAEQLISDVLSEADAGGSGIVSRRITGQVAGAEQFVMKVANNKVGLIIGKGGETIKNMQTRTGARIQCCNFRDGSDALLSWTLMICEVSASHISLVEIQSQVIPLHLPPGDTSTERTVQIDGSTEQIEAAKQLVYEVTSEYDIASSYVSFVISFFTFIEVVRWCRVGSSEVATSLFKKASVYWTIGDTNMKPFSVGVPSAVFWYEPGLYNLVQDIVVRCFQYVSNFSADSIKLSPTIVSSFNKDEDGKAGVCTTQPVRYVGVYTCLDASVFSVSCWVIFQLCWAYIVVMLLNRVRNPGMAGGYPQQGYQTQPPASWAPPGAQMQQPGYGYLQPGAYPGPSPQYNTSQPPYPGYPPQQASGGYASGWDQTTAPNQQTSQAGGAGGYDYYSQQAPPQQQQTPGGSAASTDTTAYGYNQPSATGYNQGQSYSQDGYGGYHAPAAHSGYQGTGYDQQQGYSSTPSYGNVPNPTSDGHNTSHGTQGDGSQAPAPAQSSAMGQQGYQSGQQPSPTPSYPSQGSTQAGYGMPPTSQGGYGTQSAAGYGPPQTQKPPTSHPAYGQPQQSPSAQGGYAQPPPVQPGYPQAATAQSGYGQGDSGTQRPPSSYGTPTAHPGYGAASYGQQPPPYSSAYAGGYVQPPAAYSSDGNGVANPTSQSVQPSTGGVPKASPQS</sequence>
<dbReference type="Gene3D" id="3.30.1370.10">
    <property type="entry name" value="K Homology domain, type 1"/>
    <property type="match status" value="2"/>
</dbReference>
<feature type="compositionally biased region" description="Low complexity" evidence="3">
    <location>
        <begin position="612"/>
        <end position="626"/>
    </location>
</feature>
<feature type="compositionally biased region" description="Low complexity" evidence="3">
    <location>
        <begin position="557"/>
        <end position="574"/>
    </location>
</feature>
<feature type="region of interest" description="Disordered" evidence="3">
    <location>
        <begin position="473"/>
        <end position="594"/>
    </location>
</feature>
<comment type="caution">
    <text evidence="5">The sequence shown here is derived from an EMBL/GenBank/DDBJ whole genome shotgun (WGS) entry which is preliminary data.</text>
</comment>
<dbReference type="OrthoDB" id="5204190at2759"/>
<dbReference type="InterPro" id="IPR004087">
    <property type="entry name" value="KH_dom"/>
</dbReference>
<feature type="compositionally biased region" description="Low complexity" evidence="3">
    <location>
        <begin position="721"/>
        <end position="736"/>
    </location>
</feature>
<feature type="compositionally biased region" description="Low complexity" evidence="3">
    <location>
        <begin position="651"/>
        <end position="687"/>
    </location>
</feature>
<dbReference type="PROSITE" id="PS50084">
    <property type="entry name" value="KH_TYPE_1"/>
    <property type="match status" value="2"/>
</dbReference>
<keyword evidence="1" id="KW-0677">Repeat</keyword>
<evidence type="ECO:0000259" key="4">
    <source>
        <dbReference type="SMART" id="SM00322"/>
    </source>
</evidence>
<dbReference type="InterPro" id="IPR004088">
    <property type="entry name" value="KH_dom_type_1"/>
</dbReference>
<reference evidence="5 6" key="1">
    <citation type="submission" date="2020-09" db="EMBL/GenBank/DDBJ databases">
        <title>De no assembly of potato wild relative species, Solanum commersonii.</title>
        <authorList>
            <person name="Cho K."/>
        </authorList>
    </citation>
    <scope>NUCLEOTIDE SEQUENCE [LARGE SCALE GENOMIC DNA]</scope>
    <source>
        <strain evidence="5">LZ3.2</strain>
        <tissue evidence="5">Leaf</tissue>
    </source>
</reference>
<dbReference type="CDD" id="cd00105">
    <property type="entry name" value="KH-I"/>
    <property type="match status" value="1"/>
</dbReference>
<feature type="compositionally biased region" description="Polar residues" evidence="3">
    <location>
        <begin position="534"/>
        <end position="547"/>
    </location>
</feature>
<dbReference type="AlphaFoldDB" id="A0A9J5XUT9"/>
<dbReference type="EMBL" id="JACXVP010000008">
    <property type="protein sequence ID" value="KAG5591351.1"/>
    <property type="molecule type" value="Genomic_DNA"/>
</dbReference>
<feature type="compositionally biased region" description="Polar residues" evidence="3">
    <location>
        <begin position="575"/>
        <end position="588"/>
    </location>
</feature>
<dbReference type="InterPro" id="IPR036612">
    <property type="entry name" value="KH_dom_type_1_sf"/>
</dbReference>
<keyword evidence="2" id="KW-0694">RNA-binding</keyword>
<proteinExistence type="predicted"/>
<evidence type="ECO:0000256" key="2">
    <source>
        <dbReference type="PROSITE-ProRule" id="PRU00117"/>
    </source>
</evidence>
<dbReference type="Proteomes" id="UP000824120">
    <property type="component" value="Chromosome 8"/>
</dbReference>
<feature type="compositionally biased region" description="Polar residues" evidence="3">
    <location>
        <begin position="750"/>
        <end position="772"/>
    </location>
</feature>
<feature type="compositionally biased region" description="Polar residues" evidence="3">
    <location>
        <begin position="694"/>
        <end position="717"/>
    </location>
</feature>
<feature type="compositionally biased region" description="Polar residues" evidence="3">
    <location>
        <begin position="35"/>
        <end position="47"/>
    </location>
</feature>
<gene>
    <name evidence="5" type="ORF">H5410_041865</name>
</gene>
<dbReference type="SMART" id="SM00322">
    <property type="entry name" value="KH"/>
    <property type="match status" value="2"/>
</dbReference>